<dbReference type="Proteomes" id="UP000008210">
    <property type="component" value="Chromosome 1"/>
</dbReference>
<dbReference type="HOGENOM" id="CLU_605400_0_0_4"/>
<protein>
    <submittedName>
        <fullName evidence="2">Uncharacterized protein</fullName>
    </submittedName>
</protein>
<dbReference type="AlphaFoldDB" id="Q0KFP9"/>
<evidence type="ECO:0000313" key="3">
    <source>
        <dbReference type="Proteomes" id="UP000008210"/>
    </source>
</evidence>
<dbReference type="EMBL" id="AM260479">
    <property type="protein sequence ID" value="CAJ91172.1"/>
    <property type="molecule type" value="Genomic_DNA"/>
</dbReference>
<dbReference type="STRING" id="381666.H16_A0020"/>
<feature type="compositionally biased region" description="Polar residues" evidence="1">
    <location>
        <begin position="12"/>
        <end position="21"/>
    </location>
</feature>
<name>Q0KFP9_CUPNH</name>
<reference evidence="2 3" key="1">
    <citation type="journal article" date="2006" name="Nat. Biotechnol.">
        <title>Genome sequence of the bioplastic-producing 'Knallgas' bacterium Ralstonia eutropha H16.</title>
        <authorList>
            <person name="Pohlmann A."/>
            <person name="Fricke W.F."/>
            <person name="Reinecke F."/>
            <person name="Kusian B."/>
            <person name="Liesegang H."/>
            <person name="Cramm R."/>
            <person name="Eitinger T."/>
            <person name="Ewering C."/>
            <person name="Potter M."/>
            <person name="Schwartz E."/>
            <person name="Strittmatter A."/>
            <person name="Voss I."/>
            <person name="Gottschalk G."/>
            <person name="Steinbuechel A."/>
            <person name="Friedrich B."/>
            <person name="Bowien B."/>
        </authorList>
    </citation>
    <scope>NUCLEOTIDE SEQUENCE [LARGE SCALE GENOMIC DNA]</scope>
    <source>
        <strain evidence="3">ATCC 17699 / DSM 428 / KCTC 22496 / NCIMB 10442 / H16 / Stanier 337</strain>
    </source>
</reference>
<dbReference type="KEGG" id="reh:H16_A0020"/>
<evidence type="ECO:0000313" key="2">
    <source>
        <dbReference type="EMBL" id="CAJ91172.1"/>
    </source>
</evidence>
<proteinExistence type="predicted"/>
<dbReference type="PATRIC" id="fig|381666.6.peg.373"/>
<sequence>MSVTPPRDTLAMHSQSTSSNEFAPLESDILEQMSEQGGATVPDAIEMGALAPSSGLIDLSRQQRNLLLLRPLFQLELNKQRIGEDGTLFEGIDTHYLLLSSLDRMMEGTTVSTGCTSDEVLTHIADTVMAMKPSLSAVQSGKVADTVLAALDNKANGYKEFSFEYFHATHKSTRSIRFRLVAYEPDIEDVYRYKPTAEGYLVYLGMLDLSPEDAQELMEKMLELLVQRGRFDAALEIARRARTLSIEYRQLIRDRLYQAYRAPGTVNWKRDISAGLDRAREHVRQRQAEDQRMEESVLLALRQAEEPKARANLALLLKTLQGASMLRSQLVGDISRANDRFLEAQRTLFRARRATGLPDLETRLLPQFIELPVNILAEQAENALSAMYSPALPRVYDLNSLFSLLLEQRVEDGDPGEDDGEITPFVPPPLQFDEAVIRQVTDWLTERFSLGQSWRLDELLDQAEDMGFDRTIRRCLVLMLFRAYSHSETEFKNMRADALDEFIADVARGTNLRFTPKERHS</sequence>
<evidence type="ECO:0000256" key="1">
    <source>
        <dbReference type="SAM" id="MobiDB-lite"/>
    </source>
</evidence>
<organism evidence="2 3">
    <name type="scientific">Cupriavidus necator (strain ATCC 17699 / DSM 428 / KCTC 22496 / NCIMB 10442 / H16 / Stanier 337)</name>
    <name type="common">Ralstonia eutropha</name>
    <dbReference type="NCBI Taxonomy" id="381666"/>
    <lineage>
        <taxon>Bacteria</taxon>
        <taxon>Pseudomonadati</taxon>
        <taxon>Pseudomonadota</taxon>
        <taxon>Betaproteobacteria</taxon>
        <taxon>Burkholderiales</taxon>
        <taxon>Burkholderiaceae</taxon>
        <taxon>Cupriavidus</taxon>
    </lineage>
</organism>
<keyword evidence="3" id="KW-1185">Reference proteome</keyword>
<dbReference type="eggNOG" id="ENOG502Z883">
    <property type="taxonomic scope" value="Bacteria"/>
</dbReference>
<gene>
    <name evidence="2" type="ordered locus">H16_A0020</name>
</gene>
<accession>Q0KFP9</accession>
<dbReference type="RefSeq" id="WP_011614293.1">
    <property type="nucleotide sequence ID" value="NC_008313.1"/>
</dbReference>
<feature type="region of interest" description="Disordered" evidence="1">
    <location>
        <begin position="1"/>
        <end position="21"/>
    </location>
</feature>